<gene>
    <name evidence="2" type="ORF">UFOVP452_32</name>
</gene>
<proteinExistence type="predicted"/>
<accession>A0A6J5M6R6</accession>
<dbReference type="EMBL" id="LR796413">
    <property type="protein sequence ID" value="CAB4142705.1"/>
    <property type="molecule type" value="Genomic_DNA"/>
</dbReference>
<feature type="region of interest" description="Disordered" evidence="1">
    <location>
        <begin position="1"/>
        <end position="20"/>
    </location>
</feature>
<organism evidence="2">
    <name type="scientific">uncultured Caudovirales phage</name>
    <dbReference type="NCBI Taxonomy" id="2100421"/>
    <lineage>
        <taxon>Viruses</taxon>
        <taxon>Duplodnaviria</taxon>
        <taxon>Heunggongvirae</taxon>
        <taxon>Uroviricota</taxon>
        <taxon>Caudoviricetes</taxon>
        <taxon>Peduoviridae</taxon>
        <taxon>Maltschvirus</taxon>
        <taxon>Maltschvirus maltsch</taxon>
    </lineage>
</organism>
<protein>
    <submittedName>
        <fullName evidence="2">Uncharacterized protein</fullName>
    </submittedName>
</protein>
<sequence>MIKLNSLKADTKAQEEGEWQPVPALPGVELKVRSFKAPAVASKFGFLVQRMDRQKLKGVDREIETGRFLAEHVLLGWKGFDVPFSPEVAREALADPEHQDLRDYVFDAARAVGVARIEQVEDIAGN</sequence>
<reference evidence="2" key="1">
    <citation type="submission" date="2020-04" db="EMBL/GenBank/DDBJ databases">
        <authorList>
            <person name="Chiriac C."/>
            <person name="Salcher M."/>
            <person name="Ghai R."/>
            <person name="Kavagutti S V."/>
        </authorList>
    </citation>
    <scope>NUCLEOTIDE SEQUENCE</scope>
</reference>
<evidence type="ECO:0000313" key="2">
    <source>
        <dbReference type="EMBL" id="CAB4142705.1"/>
    </source>
</evidence>
<evidence type="ECO:0000256" key="1">
    <source>
        <dbReference type="SAM" id="MobiDB-lite"/>
    </source>
</evidence>
<name>A0A6J5M6R6_9CAUD</name>